<feature type="non-terminal residue" evidence="3">
    <location>
        <position position="89"/>
    </location>
</feature>
<dbReference type="EMBL" id="BARS01024315">
    <property type="protein sequence ID" value="GAG06427.1"/>
    <property type="molecule type" value="Genomic_DNA"/>
</dbReference>
<comment type="caution">
    <text evidence="3">The sequence shown here is derived from an EMBL/GenBank/DDBJ whole genome shotgun (WGS) entry which is preliminary data.</text>
</comment>
<gene>
    <name evidence="3" type="ORF">S01H1_38610</name>
</gene>
<evidence type="ECO:0000313" key="3">
    <source>
        <dbReference type="EMBL" id="GAG06427.1"/>
    </source>
</evidence>
<dbReference type="Pfam" id="PF04977">
    <property type="entry name" value="DivIC"/>
    <property type="match status" value="1"/>
</dbReference>
<protein>
    <recommendedName>
        <fullName evidence="4">Septum formation initiator</fullName>
    </recommendedName>
</protein>
<keyword evidence="2" id="KW-1133">Transmembrane helix</keyword>
<proteinExistence type="predicted"/>
<sequence length="89" mass="10460">MTRKKILTPLRKPNLISDVLFTQKKRFKRLIGLGVFLLAVYVYGFGDYGIYQFLQLRQEAKRFAAENAVLEAESIRLEEERKLLQKQDP</sequence>
<name>X0V4X1_9ZZZZ</name>
<keyword evidence="2" id="KW-0812">Transmembrane</keyword>
<dbReference type="InterPro" id="IPR007060">
    <property type="entry name" value="FtsL/DivIC"/>
</dbReference>
<feature type="transmembrane region" description="Helical" evidence="2">
    <location>
        <begin position="30"/>
        <end position="51"/>
    </location>
</feature>
<evidence type="ECO:0008006" key="4">
    <source>
        <dbReference type="Google" id="ProtNLM"/>
    </source>
</evidence>
<feature type="coiled-coil region" evidence="1">
    <location>
        <begin position="53"/>
        <end position="87"/>
    </location>
</feature>
<keyword evidence="2" id="KW-0472">Membrane</keyword>
<organism evidence="3">
    <name type="scientific">marine sediment metagenome</name>
    <dbReference type="NCBI Taxonomy" id="412755"/>
    <lineage>
        <taxon>unclassified sequences</taxon>
        <taxon>metagenomes</taxon>
        <taxon>ecological metagenomes</taxon>
    </lineage>
</organism>
<evidence type="ECO:0000256" key="2">
    <source>
        <dbReference type="SAM" id="Phobius"/>
    </source>
</evidence>
<keyword evidence="1" id="KW-0175">Coiled coil</keyword>
<accession>X0V4X1</accession>
<dbReference type="AlphaFoldDB" id="X0V4X1"/>
<evidence type="ECO:0000256" key="1">
    <source>
        <dbReference type="SAM" id="Coils"/>
    </source>
</evidence>
<reference evidence="3" key="1">
    <citation type="journal article" date="2014" name="Front. Microbiol.">
        <title>High frequency of phylogenetically diverse reductive dehalogenase-homologous genes in deep subseafloor sedimentary metagenomes.</title>
        <authorList>
            <person name="Kawai M."/>
            <person name="Futagami T."/>
            <person name="Toyoda A."/>
            <person name="Takaki Y."/>
            <person name="Nishi S."/>
            <person name="Hori S."/>
            <person name="Arai W."/>
            <person name="Tsubouchi T."/>
            <person name="Morono Y."/>
            <person name="Uchiyama I."/>
            <person name="Ito T."/>
            <person name="Fujiyama A."/>
            <person name="Inagaki F."/>
            <person name="Takami H."/>
        </authorList>
    </citation>
    <scope>NUCLEOTIDE SEQUENCE</scope>
    <source>
        <strain evidence="3">Expedition CK06-06</strain>
    </source>
</reference>